<keyword evidence="3 6" id="KW-0812">Transmembrane</keyword>
<comment type="subcellular location">
    <subcellularLocation>
        <location evidence="1">Cell membrane</location>
        <topology evidence="1">Multi-pass membrane protein</topology>
    </subcellularLocation>
</comment>
<dbReference type="AlphaFoldDB" id="D5ESU6"/>
<protein>
    <submittedName>
        <fullName evidence="7">Transporter, multidrug/oligosaccharidyl-lipid/polysaccharide (MOP) flippase superfamily</fullName>
    </submittedName>
</protein>
<feature type="transmembrane region" description="Helical" evidence="6">
    <location>
        <begin position="41"/>
        <end position="71"/>
    </location>
</feature>
<gene>
    <name evidence="7" type="ordered locus">PRU_1388</name>
</gene>
<evidence type="ECO:0000313" key="7">
    <source>
        <dbReference type="EMBL" id="ADE81341.1"/>
    </source>
</evidence>
<organism evidence="7 8">
    <name type="scientific">Xylanibacter ruminicola (strain ATCC 19189 / DSM 19721 / CIP 105475 / JCM 8958 / 23)</name>
    <name type="common">Prevotella ruminicola</name>
    <dbReference type="NCBI Taxonomy" id="264731"/>
    <lineage>
        <taxon>Bacteria</taxon>
        <taxon>Pseudomonadati</taxon>
        <taxon>Bacteroidota</taxon>
        <taxon>Bacteroidia</taxon>
        <taxon>Bacteroidales</taxon>
        <taxon>Prevotellaceae</taxon>
        <taxon>Xylanibacter</taxon>
    </lineage>
</organism>
<feature type="transmembrane region" description="Helical" evidence="6">
    <location>
        <begin position="439"/>
        <end position="456"/>
    </location>
</feature>
<dbReference type="eggNOG" id="COG2244">
    <property type="taxonomic scope" value="Bacteria"/>
</dbReference>
<feature type="transmembrane region" description="Helical" evidence="6">
    <location>
        <begin position="468"/>
        <end position="491"/>
    </location>
</feature>
<keyword evidence="4 6" id="KW-1133">Transmembrane helix</keyword>
<dbReference type="PANTHER" id="PTHR30250:SF26">
    <property type="entry name" value="PSMA PROTEIN"/>
    <property type="match status" value="1"/>
</dbReference>
<feature type="transmembrane region" description="Helical" evidence="6">
    <location>
        <begin position="252"/>
        <end position="272"/>
    </location>
</feature>
<proteinExistence type="predicted"/>
<evidence type="ECO:0000256" key="2">
    <source>
        <dbReference type="ARBA" id="ARBA00022475"/>
    </source>
</evidence>
<dbReference type="STRING" id="264731.PRU_1388"/>
<dbReference type="InterPro" id="IPR050833">
    <property type="entry name" value="Poly_Biosynth_Transport"/>
</dbReference>
<keyword evidence="8" id="KW-1185">Reference proteome</keyword>
<feature type="transmembrane region" description="Helical" evidence="6">
    <location>
        <begin position="393"/>
        <end position="418"/>
    </location>
</feature>
<dbReference type="GO" id="GO:0005886">
    <property type="term" value="C:plasma membrane"/>
    <property type="evidence" value="ECO:0007669"/>
    <property type="project" value="UniProtKB-SubCell"/>
</dbReference>
<dbReference type="Proteomes" id="UP000000927">
    <property type="component" value="Chromosome"/>
</dbReference>
<keyword evidence="2" id="KW-1003">Cell membrane</keyword>
<evidence type="ECO:0000313" key="8">
    <source>
        <dbReference type="Proteomes" id="UP000000927"/>
    </source>
</evidence>
<dbReference type="KEGG" id="pru:PRU_1388"/>
<feature type="transmembrane region" description="Helical" evidence="6">
    <location>
        <begin position="91"/>
        <end position="115"/>
    </location>
</feature>
<evidence type="ECO:0000256" key="6">
    <source>
        <dbReference type="SAM" id="Phobius"/>
    </source>
</evidence>
<evidence type="ECO:0000256" key="1">
    <source>
        <dbReference type="ARBA" id="ARBA00004651"/>
    </source>
</evidence>
<feature type="transmembrane region" description="Helical" evidence="6">
    <location>
        <begin position="121"/>
        <end position="144"/>
    </location>
</feature>
<evidence type="ECO:0000256" key="3">
    <source>
        <dbReference type="ARBA" id="ARBA00022692"/>
    </source>
</evidence>
<feature type="transmembrane region" description="Helical" evidence="6">
    <location>
        <begin position="183"/>
        <end position="203"/>
    </location>
</feature>
<accession>D5ESU6</accession>
<feature type="transmembrane region" description="Helical" evidence="6">
    <location>
        <begin position="12"/>
        <end position="29"/>
    </location>
</feature>
<sequence length="516" mass="59697">MSERVHRSVMNIKVGMLFYFLSLILAFFSRKIFLDCLGAEFIGLTGMLMNIMSFLSVAELGIGTSIVYFLYKPLQEDNHERINEVMSMLAFLYRCIGFIILFAGMTVSIFFPWWFNDLETGLPLVYFAFYSFLASSAAGYIFNYKQLLVGANQKQYLVNSYFQTISIVQSITQILLAYYYRNLWLWVVVGLVFTIVGIIIFNYRIQELYPWLRINLGEGRKNLKKYPEVLKKTNQVFIQKIKDFILYHSDEIMVGMFVSVVKVAFYGNYTMIINKLNFMVNILSEGLSAGVGNLLAEGDERNIMKVFWELTAARFLVLGIIIFSLLLFFQPFIGCWLGKEYQLSNIIVYLVIFNLFIRYQTAAVYIYIGSAGLFSDVWAAWTELIVNISVTLLLAPTYGIAGILLGKIISFGFISSFWKPYYLFSQAFHRSAWEYWRGMVPYYIIFVLFTLLTIWLKLNVMDQHSDTFLSLAIYGLAISVPLFVLFFILLFQFTPGMKFFIARKPAVLKILNHITI</sequence>
<keyword evidence="5 6" id="KW-0472">Membrane</keyword>
<dbReference type="HOGENOM" id="CLU_040274_1_0_10"/>
<evidence type="ECO:0000256" key="4">
    <source>
        <dbReference type="ARBA" id="ARBA00022989"/>
    </source>
</evidence>
<feature type="transmembrane region" description="Helical" evidence="6">
    <location>
        <begin position="341"/>
        <end position="357"/>
    </location>
</feature>
<evidence type="ECO:0000256" key="5">
    <source>
        <dbReference type="ARBA" id="ARBA00023136"/>
    </source>
</evidence>
<feature type="transmembrane region" description="Helical" evidence="6">
    <location>
        <begin position="307"/>
        <end position="329"/>
    </location>
</feature>
<feature type="transmembrane region" description="Helical" evidence="6">
    <location>
        <begin position="156"/>
        <end position="177"/>
    </location>
</feature>
<reference evidence="7 8" key="1">
    <citation type="journal article" date="2010" name="Microb. Ecol.">
        <title>Comparative genome analysis of Prevotella ruminicola and Prevotella bryantii: insights into their environmental niche.</title>
        <authorList>
            <consortium name="North American Consortium for Rumen Bacteria"/>
            <person name="Purushe J."/>
            <person name="Fouts D.E."/>
            <person name="Morrison M."/>
            <person name="White B.A."/>
            <person name="Mackie R.I."/>
            <person name="Coutinho P.M."/>
            <person name="Henrissat B."/>
            <person name="Nelson K.E."/>
        </authorList>
    </citation>
    <scope>NUCLEOTIDE SEQUENCE [LARGE SCALE GENOMIC DNA]</scope>
    <source>
        <strain evidence="8">ATCC 19189 / JCM 8958 / 23</strain>
    </source>
</reference>
<dbReference type="EMBL" id="CP002006">
    <property type="protein sequence ID" value="ADE81341.1"/>
    <property type="molecule type" value="Genomic_DNA"/>
</dbReference>
<dbReference type="PANTHER" id="PTHR30250">
    <property type="entry name" value="PST FAMILY PREDICTED COLANIC ACID TRANSPORTER"/>
    <property type="match status" value="1"/>
</dbReference>
<name>D5ESU6_XYLR2</name>